<feature type="region of interest" description="Disordered" evidence="1">
    <location>
        <begin position="80"/>
        <end position="170"/>
    </location>
</feature>
<feature type="compositionally biased region" description="Low complexity" evidence="1">
    <location>
        <begin position="95"/>
        <end position="112"/>
    </location>
</feature>
<accession>A0A5M3M830</accession>
<dbReference type="EMBL" id="JH711588">
    <property type="protein sequence ID" value="EIW75432.1"/>
    <property type="molecule type" value="Genomic_DNA"/>
</dbReference>
<reference evidence="4" key="1">
    <citation type="journal article" date="2012" name="Science">
        <title>The Paleozoic origin of enzymatic lignin decomposition reconstructed from 31 fungal genomes.</title>
        <authorList>
            <person name="Floudas D."/>
            <person name="Binder M."/>
            <person name="Riley R."/>
            <person name="Barry K."/>
            <person name="Blanchette R.A."/>
            <person name="Henrissat B."/>
            <person name="Martinez A.T."/>
            <person name="Otillar R."/>
            <person name="Spatafora J.W."/>
            <person name="Yadav J.S."/>
            <person name="Aerts A."/>
            <person name="Benoit I."/>
            <person name="Boyd A."/>
            <person name="Carlson A."/>
            <person name="Copeland A."/>
            <person name="Coutinho P.M."/>
            <person name="de Vries R.P."/>
            <person name="Ferreira P."/>
            <person name="Findley K."/>
            <person name="Foster B."/>
            <person name="Gaskell J."/>
            <person name="Glotzer D."/>
            <person name="Gorecki P."/>
            <person name="Heitman J."/>
            <person name="Hesse C."/>
            <person name="Hori C."/>
            <person name="Igarashi K."/>
            <person name="Jurgens J.A."/>
            <person name="Kallen N."/>
            <person name="Kersten P."/>
            <person name="Kohler A."/>
            <person name="Kuees U."/>
            <person name="Kumar T.K.A."/>
            <person name="Kuo A."/>
            <person name="LaButti K."/>
            <person name="Larrondo L.F."/>
            <person name="Lindquist E."/>
            <person name="Ling A."/>
            <person name="Lombard V."/>
            <person name="Lucas S."/>
            <person name="Lundell T."/>
            <person name="Martin R."/>
            <person name="McLaughlin D.J."/>
            <person name="Morgenstern I."/>
            <person name="Morin E."/>
            <person name="Murat C."/>
            <person name="Nagy L.G."/>
            <person name="Nolan M."/>
            <person name="Ohm R.A."/>
            <person name="Patyshakuliyeva A."/>
            <person name="Rokas A."/>
            <person name="Ruiz-Duenas F.J."/>
            <person name="Sabat G."/>
            <person name="Salamov A."/>
            <person name="Samejima M."/>
            <person name="Schmutz J."/>
            <person name="Slot J.C."/>
            <person name="St John F."/>
            <person name="Stenlid J."/>
            <person name="Sun H."/>
            <person name="Sun S."/>
            <person name="Syed K."/>
            <person name="Tsang A."/>
            <person name="Wiebenga A."/>
            <person name="Young D."/>
            <person name="Pisabarro A."/>
            <person name="Eastwood D.C."/>
            <person name="Martin F."/>
            <person name="Cullen D."/>
            <person name="Grigoriev I.V."/>
            <person name="Hibbett D.S."/>
        </authorList>
    </citation>
    <scope>NUCLEOTIDE SEQUENCE [LARGE SCALE GENOMIC DNA]</scope>
    <source>
        <strain evidence="4">RWD-64-598 SS2</strain>
    </source>
</reference>
<feature type="compositionally biased region" description="Low complexity" evidence="1">
    <location>
        <begin position="136"/>
        <end position="170"/>
    </location>
</feature>
<keyword evidence="2" id="KW-0812">Transmembrane</keyword>
<feature type="transmembrane region" description="Helical" evidence="2">
    <location>
        <begin position="229"/>
        <end position="248"/>
    </location>
</feature>
<dbReference type="KEGG" id="cput:CONPUDRAFT_169297"/>
<feature type="compositionally biased region" description="Low complexity" evidence="1">
    <location>
        <begin position="260"/>
        <end position="282"/>
    </location>
</feature>
<dbReference type="AlphaFoldDB" id="A0A5M3M830"/>
<dbReference type="RefSeq" id="XP_007774160.1">
    <property type="nucleotide sequence ID" value="XM_007775970.1"/>
</dbReference>
<dbReference type="GeneID" id="19206192"/>
<feature type="region of interest" description="Disordered" evidence="1">
    <location>
        <begin position="257"/>
        <end position="282"/>
    </location>
</feature>
<evidence type="ECO:0000313" key="4">
    <source>
        <dbReference type="Proteomes" id="UP000053558"/>
    </source>
</evidence>
<comment type="caution">
    <text evidence="3">The sequence shown here is derived from an EMBL/GenBank/DDBJ whole genome shotgun (WGS) entry which is preliminary data.</text>
</comment>
<proteinExistence type="predicted"/>
<keyword evidence="4" id="KW-1185">Reference proteome</keyword>
<organism evidence="3 4">
    <name type="scientific">Coniophora puteana (strain RWD-64-598)</name>
    <name type="common">Brown rot fungus</name>
    <dbReference type="NCBI Taxonomy" id="741705"/>
    <lineage>
        <taxon>Eukaryota</taxon>
        <taxon>Fungi</taxon>
        <taxon>Dikarya</taxon>
        <taxon>Basidiomycota</taxon>
        <taxon>Agaricomycotina</taxon>
        <taxon>Agaricomycetes</taxon>
        <taxon>Agaricomycetidae</taxon>
        <taxon>Boletales</taxon>
        <taxon>Coniophorineae</taxon>
        <taxon>Coniophoraceae</taxon>
        <taxon>Coniophora</taxon>
    </lineage>
</organism>
<feature type="compositionally biased region" description="Polar residues" evidence="1">
    <location>
        <begin position="80"/>
        <end position="94"/>
    </location>
</feature>
<gene>
    <name evidence="3" type="ORF">CONPUDRAFT_169297</name>
</gene>
<evidence type="ECO:0000256" key="1">
    <source>
        <dbReference type="SAM" id="MobiDB-lite"/>
    </source>
</evidence>
<name>A0A5M3M830_CONPW</name>
<evidence type="ECO:0000256" key="2">
    <source>
        <dbReference type="SAM" id="Phobius"/>
    </source>
</evidence>
<protein>
    <submittedName>
        <fullName evidence="3">Uncharacterized protein</fullName>
    </submittedName>
</protein>
<feature type="region of interest" description="Disordered" evidence="1">
    <location>
        <begin position="183"/>
        <end position="223"/>
    </location>
</feature>
<keyword evidence="2" id="KW-1133">Transmembrane helix</keyword>
<dbReference type="Proteomes" id="UP000053558">
    <property type="component" value="Unassembled WGS sequence"/>
</dbReference>
<sequence length="349" mass="36144">MLSSPSSQNLRRHSALLAKLDLSNSSPLSSATSVLGETSLIIRDGFKLDDFQDSGSSTAPTVVSSWLPSSFSTSTTVLTESSATTSGVPDTSTQSTIPFSLPPTTSSTLYSPVFSTSTPASTEPGSTGPIGPPSFQPSSESESSSPSLSPSPSSTSPSVGSTPFPSSSSLPLSPSTILSFPVPGPSVVADETAPQPPPTTYPNLPQSPISPSPPSSSAHSSSRASNTPIIVASVSIPVLVLCIALLWWRRRRARERDVISSSTSPSQSTLVRSQSSGGKSVGSSFIQYDDSVYYETDFNARRTPDSFWGAPPLPPGTVMDNASEYSFAASGASCDSQSGISYSSERPLL</sequence>
<feature type="compositionally biased region" description="Polar residues" evidence="1">
    <location>
        <begin position="113"/>
        <end position="125"/>
    </location>
</feature>
<keyword evidence="2" id="KW-0472">Membrane</keyword>
<evidence type="ECO:0000313" key="3">
    <source>
        <dbReference type="EMBL" id="EIW75432.1"/>
    </source>
</evidence>